<dbReference type="Proteomes" id="UP000824120">
    <property type="component" value="Chromosome 3"/>
</dbReference>
<evidence type="ECO:0000313" key="1">
    <source>
        <dbReference type="EMBL" id="KAG5616979.1"/>
    </source>
</evidence>
<comment type="caution">
    <text evidence="1">The sequence shown here is derived from an EMBL/GenBank/DDBJ whole genome shotgun (WGS) entry which is preliminary data.</text>
</comment>
<organism evidence="1 2">
    <name type="scientific">Solanum commersonii</name>
    <name type="common">Commerson's wild potato</name>
    <name type="synonym">Commerson's nightshade</name>
    <dbReference type="NCBI Taxonomy" id="4109"/>
    <lineage>
        <taxon>Eukaryota</taxon>
        <taxon>Viridiplantae</taxon>
        <taxon>Streptophyta</taxon>
        <taxon>Embryophyta</taxon>
        <taxon>Tracheophyta</taxon>
        <taxon>Spermatophyta</taxon>
        <taxon>Magnoliopsida</taxon>
        <taxon>eudicotyledons</taxon>
        <taxon>Gunneridae</taxon>
        <taxon>Pentapetalae</taxon>
        <taxon>asterids</taxon>
        <taxon>lamiids</taxon>
        <taxon>Solanales</taxon>
        <taxon>Solanaceae</taxon>
        <taxon>Solanoideae</taxon>
        <taxon>Solaneae</taxon>
        <taxon>Solanum</taxon>
    </lineage>
</organism>
<reference evidence="1 2" key="1">
    <citation type="submission" date="2020-09" db="EMBL/GenBank/DDBJ databases">
        <title>De no assembly of potato wild relative species, Solanum commersonii.</title>
        <authorList>
            <person name="Cho K."/>
        </authorList>
    </citation>
    <scope>NUCLEOTIDE SEQUENCE [LARGE SCALE GENOMIC DNA]</scope>
    <source>
        <strain evidence="1">LZ3.2</strain>
        <tissue evidence="1">Leaf</tissue>
    </source>
</reference>
<dbReference type="EMBL" id="JACXVP010000003">
    <property type="protein sequence ID" value="KAG5616979.1"/>
    <property type="molecule type" value="Genomic_DNA"/>
</dbReference>
<protein>
    <submittedName>
        <fullName evidence="1">Uncharacterized protein</fullName>
    </submittedName>
</protein>
<name>A0A9J5ZY30_SOLCO</name>
<evidence type="ECO:0000313" key="2">
    <source>
        <dbReference type="Proteomes" id="UP000824120"/>
    </source>
</evidence>
<dbReference type="AlphaFoldDB" id="A0A9J5ZY30"/>
<proteinExistence type="predicted"/>
<gene>
    <name evidence="1" type="ORF">H5410_016803</name>
</gene>
<accession>A0A9J5ZY30</accession>
<keyword evidence="2" id="KW-1185">Reference proteome</keyword>
<sequence length="128" mass="14810">MGKLFRRSERKTSRKEFNRLHFSGKESTSIPKFCGPGFEGIKFGVCQVRCIKSLGPTAFPESIQRSPSNYNKIAAGLPRKEIVEEVDEGEDRHAWKMLFSVRIKKRKMTHNILVPSRKQPSRNKRKSF</sequence>